<organism evidence="1 2">
    <name type="scientific">Camellia lanceoleosa</name>
    <dbReference type="NCBI Taxonomy" id="1840588"/>
    <lineage>
        <taxon>Eukaryota</taxon>
        <taxon>Viridiplantae</taxon>
        <taxon>Streptophyta</taxon>
        <taxon>Embryophyta</taxon>
        <taxon>Tracheophyta</taxon>
        <taxon>Spermatophyta</taxon>
        <taxon>Magnoliopsida</taxon>
        <taxon>eudicotyledons</taxon>
        <taxon>Gunneridae</taxon>
        <taxon>Pentapetalae</taxon>
        <taxon>asterids</taxon>
        <taxon>Ericales</taxon>
        <taxon>Theaceae</taxon>
        <taxon>Camellia</taxon>
    </lineage>
</organism>
<comment type="caution">
    <text evidence="1">The sequence shown here is derived from an EMBL/GenBank/DDBJ whole genome shotgun (WGS) entry which is preliminary data.</text>
</comment>
<name>A0ACC0I2J4_9ERIC</name>
<protein>
    <submittedName>
        <fullName evidence="1">Defensin-like protein 183</fullName>
    </submittedName>
</protein>
<reference evidence="1 2" key="1">
    <citation type="journal article" date="2022" name="Plant J.">
        <title>Chromosome-level genome of Camellia lanceoleosa provides a valuable resource for understanding genome evolution and self-incompatibility.</title>
        <authorList>
            <person name="Gong W."/>
            <person name="Xiao S."/>
            <person name="Wang L."/>
            <person name="Liao Z."/>
            <person name="Chang Y."/>
            <person name="Mo W."/>
            <person name="Hu G."/>
            <person name="Li W."/>
            <person name="Zhao G."/>
            <person name="Zhu H."/>
            <person name="Hu X."/>
            <person name="Ji K."/>
            <person name="Xiang X."/>
            <person name="Song Q."/>
            <person name="Yuan D."/>
            <person name="Jin S."/>
            <person name="Zhang L."/>
        </authorList>
    </citation>
    <scope>NUCLEOTIDE SEQUENCE [LARGE SCALE GENOMIC DNA]</scope>
    <source>
        <strain evidence="1">SQ_2022a</strain>
    </source>
</reference>
<evidence type="ECO:0000313" key="2">
    <source>
        <dbReference type="Proteomes" id="UP001060215"/>
    </source>
</evidence>
<accession>A0ACC0I2J4</accession>
<gene>
    <name evidence="1" type="ORF">LOK49_LG04G00198</name>
</gene>
<keyword evidence="2" id="KW-1185">Reference proteome</keyword>
<proteinExistence type="predicted"/>
<dbReference type="EMBL" id="CM045759">
    <property type="protein sequence ID" value="KAI8019448.1"/>
    <property type="molecule type" value="Genomic_DNA"/>
</dbReference>
<sequence length="112" mass="12065">MMVPVAKSETRICTDGLGLCGKDCNQRCVAKHPGGQGTCDPTIKPELCSCQYNCDTPPNPPKQKRCNAGLGQCSFACQTHCCNDKCAKMFKNGQGFCDDNAGVNLCQCQYDC</sequence>
<evidence type="ECO:0000313" key="1">
    <source>
        <dbReference type="EMBL" id="KAI8019448.1"/>
    </source>
</evidence>
<dbReference type="Proteomes" id="UP001060215">
    <property type="component" value="Chromosome 2"/>
</dbReference>